<protein>
    <submittedName>
        <fullName evidence="1">1507_t:CDS:1</fullName>
    </submittedName>
</protein>
<proteinExistence type="predicted"/>
<comment type="caution">
    <text evidence="1">The sequence shown here is derived from an EMBL/GenBank/DDBJ whole genome shotgun (WGS) entry which is preliminary data.</text>
</comment>
<dbReference type="Proteomes" id="UP000789920">
    <property type="component" value="Unassembled WGS sequence"/>
</dbReference>
<sequence length="61" mass="7089">DTIISKASLERNNKKGPVKKNDIYRVYESGGYFDLELMLREISNGPFNRSFQAQVHIKEDK</sequence>
<reference evidence="1" key="1">
    <citation type="submission" date="2021-06" db="EMBL/GenBank/DDBJ databases">
        <authorList>
            <person name="Kallberg Y."/>
            <person name="Tangrot J."/>
            <person name="Rosling A."/>
        </authorList>
    </citation>
    <scope>NUCLEOTIDE SEQUENCE</scope>
    <source>
        <strain evidence="1">MA461A</strain>
    </source>
</reference>
<gene>
    <name evidence="1" type="ORF">RPERSI_LOCUS26480</name>
</gene>
<feature type="non-terminal residue" evidence="1">
    <location>
        <position position="1"/>
    </location>
</feature>
<feature type="non-terminal residue" evidence="1">
    <location>
        <position position="61"/>
    </location>
</feature>
<name>A0ACA9S5L1_9GLOM</name>
<keyword evidence="2" id="KW-1185">Reference proteome</keyword>
<evidence type="ECO:0000313" key="2">
    <source>
        <dbReference type="Proteomes" id="UP000789920"/>
    </source>
</evidence>
<accession>A0ACA9S5L1</accession>
<dbReference type="EMBL" id="CAJVQC010090503">
    <property type="protein sequence ID" value="CAG8825409.1"/>
    <property type="molecule type" value="Genomic_DNA"/>
</dbReference>
<organism evidence="1 2">
    <name type="scientific">Racocetra persica</name>
    <dbReference type="NCBI Taxonomy" id="160502"/>
    <lineage>
        <taxon>Eukaryota</taxon>
        <taxon>Fungi</taxon>
        <taxon>Fungi incertae sedis</taxon>
        <taxon>Mucoromycota</taxon>
        <taxon>Glomeromycotina</taxon>
        <taxon>Glomeromycetes</taxon>
        <taxon>Diversisporales</taxon>
        <taxon>Gigasporaceae</taxon>
        <taxon>Racocetra</taxon>
    </lineage>
</organism>
<evidence type="ECO:0000313" key="1">
    <source>
        <dbReference type="EMBL" id="CAG8825409.1"/>
    </source>
</evidence>